<reference evidence="2 3" key="1">
    <citation type="journal article" date="2021" name="Nat. Commun.">
        <title>Genetic determinants of endophytism in the Arabidopsis root mycobiome.</title>
        <authorList>
            <person name="Mesny F."/>
            <person name="Miyauchi S."/>
            <person name="Thiergart T."/>
            <person name="Pickel B."/>
            <person name="Atanasova L."/>
            <person name="Karlsson M."/>
            <person name="Huettel B."/>
            <person name="Barry K.W."/>
            <person name="Haridas S."/>
            <person name="Chen C."/>
            <person name="Bauer D."/>
            <person name="Andreopoulos W."/>
            <person name="Pangilinan J."/>
            <person name="LaButti K."/>
            <person name="Riley R."/>
            <person name="Lipzen A."/>
            <person name="Clum A."/>
            <person name="Drula E."/>
            <person name="Henrissat B."/>
            <person name="Kohler A."/>
            <person name="Grigoriev I.V."/>
            <person name="Martin F.M."/>
            <person name="Hacquard S."/>
        </authorList>
    </citation>
    <scope>NUCLEOTIDE SEQUENCE [LARGE SCALE GENOMIC DNA]</scope>
    <source>
        <strain evidence="2 3">MPI-CAGE-CH-0241</strain>
    </source>
</reference>
<keyword evidence="3" id="KW-1185">Reference proteome</keyword>
<organism evidence="2 3">
    <name type="scientific">Thelonectria olida</name>
    <dbReference type="NCBI Taxonomy" id="1576542"/>
    <lineage>
        <taxon>Eukaryota</taxon>
        <taxon>Fungi</taxon>
        <taxon>Dikarya</taxon>
        <taxon>Ascomycota</taxon>
        <taxon>Pezizomycotina</taxon>
        <taxon>Sordariomycetes</taxon>
        <taxon>Hypocreomycetidae</taxon>
        <taxon>Hypocreales</taxon>
        <taxon>Nectriaceae</taxon>
        <taxon>Thelonectria</taxon>
    </lineage>
</organism>
<evidence type="ECO:0000259" key="1">
    <source>
        <dbReference type="Pfam" id="PF07993"/>
    </source>
</evidence>
<feature type="domain" description="Thioester reductase (TE)" evidence="1">
    <location>
        <begin position="12"/>
        <end position="97"/>
    </location>
</feature>
<dbReference type="Pfam" id="PF07993">
    <property type="entry name" value="NAD_binding_4"/>
    <property type="match status" value="1"/>
</dbReference>
<accession>A0A9P8W1B3</accession>
<proteinExistence type="predicted"/>
<dbReference type="OrthoDB" id="329835at2759"/>
<sequence length="113" mass="12537">MNRHSSTPINMRQSEAFSSRGISLSAEARLKLRILEANTSQSQLGLTASEYDWLVQHGTHIVHNSWPMYGTRPITAFASQLETMRNLLDLARDMACRTCSSSASDLDEHPSGS</sequence>
<dbReference type="Gene3D" id="3.40.50.720">
    <property type="entry name" value="NAD(P)-binding Rossmann-like Domain"/>
    <property type="match status" value="1"/>
</dbReference>
<evidence type="ECO:0000313" key="2">
    <source>
        <dbReference type="EMBL" id="KAH6885186.1"/>
    </source>
</evidence>
<comment type="caution">
    <text evidence="2">The sequence shown here is derived from an EMBL/GenBank/DDBJ whole genome shotgun (WGS) entry which is preliminary data.</text>
</comment>
<dbReference type="InterPro" id="IPR013120">
    <property type="entry name" value="FAR_NAD-bd"/>
</dbReference>
<dbReference type="EMBL" id="JAGPYM010000018">
    <property type="protein sequence ID" value="KAH6885186.1"/>
    <property type="molecule type" value="Genomic_DNA"/>
</dbReference>
<dbReference type="AlphaFoldDB" id="A0A9P8W1B3"/>
<protein>
    <recommendedName>
        <fullName evidence="1">Thioester reductase (TE) domain-containing protein</fullName>
    </recommendedName>
</protein>
<name>A0A9P8W1B3_9HYPO</name>
<dbReference type="Proteomes" id="UP000777438">
    <property type="component" value="Unassembled WGS sequence"/>
</dbReference>
<gene>
    <name evidence="2" type="ORF">B0T10DRAFT_576860</name>
</gene>
<evidence type="ECO:0000313" key="3">
    <source>
        <dbReference type="Proteomes" id="UP000777438"/>
    </source>
</evidence>